<evidence type="ECO:0000256" key="4">
    <source>
        <dbReference type="ARBA" id="ARBA00022692"/>
    </source>
</evidence>
<feature type="transmembrane region" description="Helical" evidence="7">
    <location>
        <begin position="37"/>
        <end position="54"/>
    </location>
</feature>
<reference evidence="10 11" key="1">
    <citation type="submission" date="2020-08" db="EMBL/GenBank/DDBJ databases">
        <title>Genomic Encyclopedia of Type Strains, Phase IV (KMG-IV): sequencing the most valuable type-strain genomes for metagenomic binning, comparative biology and taxonomic classification.</title>
        <authorList>
            <person name="Goeker M."/>
        </authorList>
    </citation>
    <scope>NUCLEOTIDE SEQUENCE [LARGE SCALE GENOMIC DNA]</scope>
    <source>
        <strain evidence="10 11">DSM 11275</strain>
    </source>
</reference>
<feature type="domain" description="YetF C-terminal" evidence="8">
    <location>
        <begin position="83"/>
        <end position="199"/>
    </location>
</feature>
<dbReference type="PANTHER" id="PTHR34582:SF6">
    <property type="entry name" value="UPF0702 TRANSMEMBRANE PROTEIN YCAP"/>
    <property type="match status" value="1"/>
</dbReference>
<dbReference type="Pfam" id="PF20730">
    <property type="entry name" value="YetF_N"/>
    <property type="match status" value="1"/>
</dbReference>
<keyword evidence="4 7" id="KW-0812">Transmembrane</keyword>
<dbReference type="RefSeq" id="WP_183720868.1">
    <property type="nucleotide sequence ID" value="NZ_JACHGO010000007.1"/>
</dbReference>
<evidence type="ECO:0000259" key="8">
    <source>
        <dbReference type="Pfam" id="PF04239"/>
    </source>
</evidence>
<dbReference type="InterPro" id="IPR007353">
    <property type="entry name" value="DUF421"/>
</dbReference>
<feature type="domain" description="YetF-like N-terminal transmembrane" evidence="9">
    <location>
        <begin position="8"/>
        <end position="80"/>
    </location>
</feature>
<keyword evidence="5 7" id="KW-1133">Transmembrane helix</keyword>
<keyword evidence="3" id="KW-1003">Cell membrane</keyword>
<dbReference type="InterPro" id="IPR048454">
    <property type="entry name" value="YetF_N"/>
</dbReference>
<evidence type="ECO:0000313" key="11">
    <source>
        <dbReference type="Proteomes" id="UP000539075"/>
    </source>
</evidence>
<name>A0A7W8C5Q5_9BACT</name>
<keyword evidence="6 7" id="KW-0472">Membrane</keyword>
<keyword evidence="11" id="KW-1185">Reference proteome</keyword>
<sequence>MTEYLIIVTCKIVIGFAIVIAHLNFSGKTQLAQMTPIDFFGNFVLGAVIGGVIYNNEISMLYYIILLIISVVFLNIISFLSKKIDKLRSITIGKAIVIIDDNKLSIENVNSNKVDIVSIISKIHSKGIKSLAEIYFAQIEPDGQLTIVLEKDKWPSLVFNINGKYQEEEIEKINKNKDWVETYIKNAKIDDDSIYIIEYASNTLNIVDRDGVLYKITTD</sequence>
<organism evidence="10 11">
    <name type="scientific">Desulfovibrio intestinalis</name>
    <dbReference type="NCBI Taxonomy" id="58621"/>
    <lineage>
        <taxon>Bacteria</taxon>
        <taxon>Pseudomonadati</taxon>
        <taxon>Thermodesulfobacteriota</taxon>
        <taxon>Desulfovibrionia</taxon>
        <taxon>Desulfovibrionales</taxon>
        <taxon>Desulfovibrionaceae</taxon>
        <taxon>Desulfovibrio</taxon>
    </lineage>
</organism>
<feature type="transmembrane region" description="Helical" evidence="7">
    <location>
        <begin position="6"/>
        <end position="25"/>
    </location>
</feature>
<evidence type="ECO:0000256" key="5">
    <source>
        <dbReference type="ARBA" id="ARBA00022989"/>
    </source>
</evidence>
<dbReference type="Proteomes" id="UP000539075">
    <property type="component" value="Unassembled WGS sequence"/>
</dbReference>
<evidence type="ECO:0000256" key="3">
    <source>
        <dbReference type="ARBA" id="ARBA00022475"/>
    </source>
</evidence>
<evidence type="ECO:0000256" key="1">
    <source>
        <dbReference type="ARBA" id="ARBA00004651"/>
    </source>
</evidence>
<evidence type="ECO:0000256" key="2">
    <source>
        <dbReference type="ARBA" id="ARBA00006448"/>
    </source>
</evidence>
<accession>A0A7W8C5Q5</accession>
<dbReference type="PANTHER" id="PTHR34582">
    <property type="entry name" value="UPF0702 TRANSMEMBRANE PROTEIN YCAP"/>
    <property type="match status" value="1"/>
</dbReference>
<protein>
    <submittedName>
        <fullName evidence="10">Uncharacterized membrane protein YcaP (DUF421 family)</fullName>
    </submittedName>
</protein>
<feature type="transmembrane region" description="Helical" evidence="7">
    <location>
        <begin position="60"/>
        <end position="80"/>
    </location>
</feature>
<dbReference type="AlphaFoldDB" id="A0A7W8C5Q5"/>
<dbReference type="InterPro" id="IPR023090">
    <property type="entry name" value="UPF0702_alpha/beta_dom_sf"/>
</dbReference>
<comment type="similarity">
    <text evidence="2">Belongs to the UPF0702 family.</text>
</comment>
<evidence type="ECO:0000256" key="7">
    <source>
        <dbReference type="SAM" id="Phobius"/>
    </source>
</evidence>
<evidence type="ECO:0000313" key="10">
    <source>
        <dbReference type="EMBL" id="MBB5144255.1"/>
    </source>
</evidence>
<dbReference type="EMBL" id="JACHGO010000007">
    <property type="protein sequence ID" value="MBB5144255.1"/>
    <property type="molecule type" value="Genomic_DNA"/>
</dbReference>
<comment type="subcellular location">
    <subcellularLocation>
        <location evidence="1">Cell membrane</location>
        <topology evidence="1">Multi-pass membrane protein</topology>
    </subcellularLocation>
</comment>
<dbReference type="Pfam" id="PF04239">
    <property type="entry name" value="DUF421"/>
    <property type="match status" value="1"/>
</dbReference>
<proteinExistence type="inferred from homology"/>
<dbReference type="Gene3D" id="3.30.240.20">
    <property type="entry name" value="bsu07140 like domains"/>
    <property type="match status" value="1"/>
</dbReference>
<evidence type="ECO:0000256" key="6">
    <source>
        <dbReference type="ARBA" id="ARBA00023136"/>
    </source>
</evidence>
<dbReference type="GO" id="GO:0005886">
    <property type="term" value="C:plasma membrane"/>
    <property type="evidence" value="ECO:0007669"/>
    <property type="project" value="UniProtKB-SubCell"/>
</dbReference>
<evidence type="ECO:0000259" key="9">
    <source>
        <dbReference type="Pfam" id="PF20730"/>
    </source>
</evidence>
<comment type="caution">
    <text evidence="10">The sequence shown here is derived from an EMBL/GenBank/DDBJ whole genome shotgun (WGS) entry which is preliminary data.</text>
</comment>
<gene>
    <name evidence="10" type="ORF">HNQ38_002366</name>
</gene>